<evidence type="ECO:0000256" key="5">
    <source>
        <dbReference type="ARBA" id="ARBA00023124"/>
    </source>
</evidence>
<keyword evidence="6" id="KW-0238">DNA-binding</keyword>
<sequence length="242" mass="27002">MCGRFTQFSRGEATPTTSAETIASVFGIETSQLTPRFNIAPTQSVATILQLPSAPPQLQFLQWGLIPSWAKDPAIGSKLINARAETVNEKPSFRASFRHRRCLILADGFYEWQQIEGSRKKQPYFMSLQDDRPFAFAGLYDRWQSPAGETLETCTIITTTANELLEPIHDRMPVILAPEDYDLWLDPDFGSTKDPAAWSKLQSLLDPYPAAQMKAYPVSTIVNSPKNDTPECKQPMSAVAIT</sequence>
<evidence type="ECO:0000313" key="10">
    <source>
        <dbReference type="Proteomes" id="UP000238937"/>
    </source>
</evidence>
<dbReference type="EMBL" id="PVWO01000497">
    <property type="protein sequence ID" value="PSB45547.1"/>
    <property type="molecule type" value="Genomic_DNA"/>
</dbReference>
<dbReference type="GO" id="GO:0106300">
    <property type="term" value="P:protein-DNA covalent cross-linking repair"/>
    <property type="evidence" value="ECO:0007669"/>
    <property type="project" value="InterPro"/>
</dbReference>
<protein>
    <recommendedName>
        <fullName evidence="8">Abasic site processing protein</fullName>
        <ecNumber evidence="8">3.4.-.-</ecNumber>
    </recommendedName>
</protein>
<dbReference type="PANTHER" id="PTHR13604">
    <property type="entry name" value="DC12-RELATED"/>
    <property type="match status" value="1"/>
</dbReference>
<keyword evidence="4 8" id="KW-0378">Hydrolase</keyword>
<dbReference type="GO" id="GO:0016829">
    <property type="term" value="F:lyase activity"/>
    <property type="evidence" value="ECO:0007669"/>
    <property type="project" value="UniProtKB-KW"/>
</dbReference>
<dbReference type="RefSeq" id="WP_106311398.1">
    <property type="nucleotide sequence ID" value="NZ_PVWO01000497.1"/>
</dbReference>
<evidence type="ECO:0000313" key="9">
    <source>
        <dbReference type="EMBL" id="PSB45547.1"/>
    </source>
</evidence>
<gene>
    <name evidence="9" type="ORF">C7B77_25150</name>
</gene>
<dbReference type="OrthoDB" id="9782620at2"/>
<dbReference type="GO" id="GO:0003697">
    <property type="term" value="F:single-stranded DNA binding"/>
    <property type="evidence" value="ECO:0007669"/>
    <property type="project" value="InterPro"/>
</dbReference>
<evidence type="ECO:0000256" key="6">
    <source>
        <dbReference type="ARBA" id="ARBA00023125"/>
    </source>
</evidence>
<dbReference type="InterPro" id="IPR036590">
    <property type="entry name" value="SRAP-like"/>
</dbReference>
<comment type="caution">
    <text evidence="9">The sequence shown here is derived from an EMBL/GenBank/DDBJ whole genome shotgun (WGS) entry which is preliminary data.</text>
</comment>
<evidence type="ECO:0000256" key="4">
    <source>
        <dbReference type="ARBA" id="ARBA00022801"/>
    </source>
</evidence>
<reference evidence="9 10" key="1">
    <citation type="submission" date="2018-03" db="EMBL/GenBank/DDBJ databases">
        <title>The ancient ancestry and fast evolution of plastids.</title>
        <authorList>
            <person name="Moore K.R."/>
            <person name="Magnabosco C."/>
            <person name="Momper L."/>
            <person name="Gold D.A."/>
            <person name="Bosak T."/>
            <person name="Fournier G.P."/>
        </authorList>
    </citation>
    <scope>NUCLEOTIDE SEQUENCE [LARGE SCALE GENOMIC DNA]</scope>
    <source>
        <strain evidence="9 10">CCALA 037</strain>
    </source>
</reference>
<keyword evidence="10" id="KW-1185">Reference proteome</keyword>
<dbReference type="Proteomes" id="UP000238937">
    <property type="component" value="Unassembled WGS sequence"/>
</dbReference>
<proteinExistence type="inferred from homology"/>
<name>A0A2T1FKL9_9CYAN</name>
<keyword evidence="3" id="KW-0227">DNA damage</keyword>
<organism evidence="9 10">
    <name type="scientific">Chamaesiphon polymorphus CCALA 037</name>
    <dbReference type="NCBI Taxonomy" id="2107692"/>
    <lineage>
        <taxon>Bacteria</taxon>
        <taxon>Bacillati</taxon>
        <taxon>Cyanobacteriota</taxon>
        <taxon>Cyanophyceae</taxon>
        <taxon>Gomontiellales</taxon>
        <taxon>Chamaesiphonaceae</taxon>
        <taxon>Chamaesiphon</taxon>
    </lineage>
</organism>
<dbReference type="GO" id="GO:0008233">
    <property type="term" value="F:peptidase activity"/>
    <property type="evidence" value="ECO:0007669"/>
    <property type="project" value="UniProtKB-KW"/>
</dbReference>
<evidence type="ECO:0000256" key="7">
    <source>
        <dbReference type="ARBA" id="ARBA00023239"/>
    </source>
</evidence>
<keyword evidence="7" id="KW-0456">Lyase</keyword>
<evidence type="ECO:0000256" key="8">
    <source>
        <dbReference type="RuleBase" id="RU364100"/>
    </source>
</evidence>
<dbReference type="AlphaFoldDB" id="A0A2T1FKL9"/>
<evidence type="ECO:0000256" key="2">
    <source>
        <dbReference type="ARBA" id="ARBA00022670"/>
    </source>
</evidence>
<dbReference type="SUPFAM" id="SSF143081">
    <property type="entry name" value="BB1717-like"/>
    <property type="match status" value="1"/>
</dbReference>
<dbReference type="Pfam" id="PF02586">
    <property type="entry name" value="SRAP"/>
    <property type="match status" value="1"/>
</dbReference>
<dbReference type="GO" id="GO:0006508">
    <property type="term" value="P:proteolysis"/>
    <property type="evidence" value="ECO:0007669"/>
    <property type="project" value="UniProtKB-KW"/>
</dbReference>
<dbReference type="Gene3D" id="3.90.1680.10">
    <property type="entry name" value="SOS response associated peptidase-like"/>
    <property type="match status" value="1"/>
</dbReference>
<evidence type="ECO:0000256" key="3">
    <source>
        <dbReference type="ARBA" id="ARBA00022763"/>
    </source>
</evidence>
<dbReference type="EC" id="3.4.-.-" evidence="8"/>
<accession>A0A2T1FKL9</accession>
<keyword evidence="2 8" id="KW-0645">Protease</keyword>
<evidence type="ECO:0000256" key="1">
    <source>
        <dbReference type="ARBA" id="ARBA00008136"/>
    </source>
</evidence>
<comment type="similarity">
    <text evidence="1 8">Belongs to the SOS response-associated peptidase family.</text>
</comment>
<dbReference type="InterPro" id="IPR003738">
    <property type="entry name" value="SRAP"/>
</dbReference>
<keyword evidence="5" id="KW-0190">Covalent protein-DNA linkage</keyword>
<dbReference type="PANTHER" id="PTHR13604:SF0">
    <property type="entry name" value="ABASIC SITE PROCESSING PROTEIN HMCES"/>
    <property type="match status" value="1"/>
</dbReference>